<evidence type="ECO:0000313" key="1">
    <source>
        <dbReference type="EMBL" id="KAH7686178.1"/>
    </source>
</evidence>
<sequence length="341" mass="38726">MEEEGDPQRLKKIAAAAYEYENDPRWKDYWANVLIPPHMASRTDVRDHFKRKFYQRHIDPGLVVEPMAPSSSSQPTRASTTSSSTPANENSRPRSTGPSAGSGTSSASTRNTTPQRLDRRSIHFSANAWVLVVSVLGLLPLVPRNISNKAYRLSLLGTTCSSLYSIYTLHGKPSGCNMPAIQTWLQSVVAAKDFIPFLYSLMFVSSQLHFKFALIPVLCWALEHVAKFLRRNFSNSTLYRKYLDEPCSWVEANITTLNILSSNVEIALGFLLIVSLFSWQRNIIQTFMYWQLLKLMYHSPATTGYHQSVWGKIGRTVTPYIHRHAPFLNGALSAIQRWWLR</sequence>
<organism evidence="1 2">
    <name type="scientific">Dioscorea alata</name>
    <name type="common">Purple yam</name>
    <dbReference type="NCBI Taxonomy" id="55571"/>
    <lineage>
        <taxon>Eukaryota</taxon>
        <taxon>Viridiplantae</taxon>
        <taxon>Streptophyta</taxon>
        <taxon>Embryophyta</taxon>
        <taxon>Tracheophyta</taxon>
        <taxon>Spermatophyta</taxon>
        <taxon>Magnoliopsida</taxon>
        <taxon>Liliopsida</taxon>
        <taxon>Dioscoreales</taxon>
        <taxon>Dioscoreaceae</taxon>
        <taxon>Dioscorea</taxon>
    </lineage>
</organism>
<keyword evidence="2" id="KW-1185">Reference proteome</keyword>
<dbReference type="Proteomes" id="UP000827976">
    <property type="component" value="Chromosome 4"/>
</dbReference>
<reference evidence="2" key="1">
    <citation type="journal article" date="2022" name="Nat. Commun.">
        <title>Chromosome evolution and the genetic basis of agronomically important traits in greater yam.</title>
        <authorList>
            <person name="Bredeson J.V."/>
            <person name="Lyons J.B."/>
            <person name="Oniyinde I.O."/>
            <person name="Okereke N.R."/>
            <person name="Kolade O."/>
            <person name="Nnabue I."/>
            <person name="Nwadili C.O."/>
            <person name="Hribova E."/>
            <person name="Parker M."/>
            <person name="Nwogha J."/>
            <person name="Shu S."/>
            <person name="Carlson J."/>
            <person name="Kariba R."/>
            <person name="Muthemba S."/>
            <person name="Knop K."/>
            <person name="Barton G.J."/>
            <person name="Sherwood A.V."/>
            <person name="Lopez-Montes A."/>
            <person name="Asiedu R."/>
            <person name="Jamnadass R."/>
            <person name="Muchugi A."/>
            <person name="Goodstein D."/>
            <person name="Egesi C.N."/>
            <person name="Featherston J."/>
            <person name="Asfaw A."/>
            <person name="Simpson G.G."/>
            <person name="Dolezel J."/>
            <person name="Hendre P.S."/>
            <person name="Van Deynze A."/>
            <person name="Kumar P.L."/>
            <person name="Obidiegwu J.E."/>
            <person name="Bhattacharjee R."/>
            <person name="Rokhsar D.S."/>
        </authorList>
    </citation>
    <scope>NUCLEOTIDE SEQUENCE [LARGE SCALE GENOMIC DNA]</scope>
    <source>
        <strain evidence="2">cv. TDa95/00328</strain>
    </source>
</reference>
<name>A0ACB7WED9_DIOAL</name>
<proteinExistence type="predicted"/>
<protein>
    <submittedName>
        <fullName evidence="1">TMEM33/Pom33 family protein</fullName>
    </submittedName>
</protein>
<comment type="caution">
    <text evidence="1">The sequence shown here is derived from an EMBL/GenBank/DDBJ whole genome shotgun (WGS) entry which is preliminary data.</text>
</comment>
<accession>A0ACB7WED9</accession>
<dbReference type="EMBL" id="CM037014">
    <property type="protein sequence ID" value="KAH7686178.1"/>
    <property type="molecule type" value="Genomic_DNA"/>
</dbReference>
<gene>
    <name evidence="1" type="ORF">IHE45_04G087000</name>
</gene>
<evidence type="ECO:0000313" key="2">
    <source>
        <dbReference type="Proteomes" id="UP000827976"/>
    </source>
</evidence>